<gene>
    <name evidence="5" type="ORF">HFP15_17195</name>
</gene>
<evidence type="ECO:0000256" key="3">
    <source>
        <dbReference type="ARBA" id="ARBA00022801"/>
    </source>
</evidence>
<reference evidence="5 6" key="1">
    <citation type="submission" date="2020-04" db="EMBL/GenBank/DDBJ databases">
        <title>Novel species.</title>
        <authorList>
            <person name="Teo W.F.A."/>
            <person name="Lipun K."/>
            <person name="Srisuk N."/>
            <person name="Duangmal K."/>
        </authorList>
    </citation>
    <scope>NUCLEOTIDE SEQUENCE [LARGE SCALE GENOMIC DNA]</scope>
    <source>
        <strain evidence="5 6">K13G38</strain>
    </source>
</reference>
<sequence>MSNVKHVAFFDVDRALVTCRILTSFLDCGPVADEREPYRQLAGRTITEVAAAGEAWFERKLGTRHLFHRPLLRAFDRHRNMGHLTVLMSSAFSACLDPIAEYVGADVVLGSVPEVSGDVYTGRLLRFRDGIGKAEATRELLANTGIPRSRAYAYGNHSSDLEMMSTVDNPVVVGSDPVLAEMVRFHSWRWVRGIEDMAGVMQTRP</sequence>
<dbReference type="InterPro" id="IPR023214">
    <property type="entry name" value="HAD_sf"/>
</dbReference>
<dbReference type="Gene3D" id="1.20.1440.100">
    <property type="entry name" value="SG protein - dephosphorylation function"/>
    <property type="match status" value="1"/>
</dbReference>
<organism evidence="5 6">
    <name type="scientific">Amycolatopsis acididurans</name>
    <dbReference type="NCBI Taxonomy" id="2724524"/>
    <lineage>
        <taxon>Bacteria</taxon>
        <taxon>Bacillati</taxon>
        <taxon>Actinomycetota</taxon>
        <taxon>Actinomycetes</taxon>
        <taxon>Pseudonocardiales</taxon>
        <taxon>Pseudonocardiaceae</taxon>
        <taxon>Amycolatopsis</taxon>
    </lineage>
</organism>
<keyword evidence="2" id="KW-0479">Metal-binding</keyword>
<evidence type="ECO:0000256" key="1">
    <source>
        <dbReference type="ARBA" id="ARBA00009184"/>
    </source>
</evidence>
<evidence type="ECO:0000256" key="4">
    <source>
        <dbReference type="ARBA" id="ARBA00022842"/>
    </source>
</evidence>
<dbReference type="RefSeq" id="WP_168516700.1">
    <property type="nucleotide sequence ID" value="NZ_JAAXLS010000010.1"/>
</dbReference>
<dbReference type="Pfam" id="PF12710">
    <property type="entry name" value="HAD"/>
    <property type="match status" value="1"/>
</dbReference>
<protein>
    <submittedName>
        <fullName evidence="5">HAD-IB family phosphatase</fullName>
    </submittedName>
</protein>
<dbReference type="NCBIfam" id="TIGR01488">
    <property type="entry name" value="HAD-SF-IB"/>
    <property type="match status" value="1"/>
</dbReference>
<dbReference type="InterPro" id="IPR050582">
    <property type="entry name" value="HAD-like_SerB"/>
</dbReference>
<comment type="caution">
    <text evidence="5">The sequence shown here is derived from an EMBL/GenBank/DDBJ whole genome shotgun (WGS) entry which is preliminary data.</text>
</comment>
<accession>A0ABX1J832</accession>
<keyword evidence="4" id="KW-0460">Magnesium</keyword>
<keyword evidence="6" id="KW-1185">Reference proteome</keyword>
<dbReference type="EMBL" id="JAAXLS010000010">
    <property type="protein sequence ID" value="NKQ54620.1"/>
    <property type="molecule type" value="Genomic_DNA"/>
</dbReference>
<dbReference type="PANTHER" id="PTHR43344:SF13">
    <property type="entry name" value="PHOSPHATASE RV3661-RELATED"/>
    <property type="match status" value="1"/>
</dbReference>
<dbReference type="Proteomes" id="UP000715441">
    <property type="component" value="Unassembled WGS sequence"/>
</dbReference>
<dbReference type="Gene3D" id="3.40.50.1000">
    <property type="entry name" value="HAD superfamily/HAD-like"/>
    <property type="match status" value="1"/>
</dbReference>
<keyword evidence="3" id="KW-0378">Hydrolase</keyword>
<proteinExistence type="inferred from homology"/>
<name>A0ABX1J832_9PSEU</name>
<evidence type="ECO:0000256" key="2">
    <source>
        <dbReference type="ARBA" id="ARBA00022723"/>
    </source>
</evidence>
<evidence type="ECO:0000313" key="5">
    <source>
        <dbReference type="EMBL" id="NKQ54620.1"/>
    </source>
</evidence>
<evidence type="ECO:0000313" key="6">
    <source>
        <dbReference type="Proteomes" id="UP000715441"/>
    </source>
</evidence>
<dbReference type="InterPro" id="IPR036412">
    <property type="entry name" value="HAD-like_sf"/>
</dbReference>
<dbReference type="PANTHER" id="PTHR43344">
    <property type="entry name" value="PHOSPHOSERINE PHOSPHATASE"/>
    <property type="match status" value="1"/>
</dbReference>
<dbReference type="SUPFAM" id="SSF56784">
    <property type="entry name" value="HAD-like"/>
    <property type="match status" value="1"/>
</dbReference>
<comment type="similarity">
    <text evidence="1">Belongs to the HAD-like hydrolase superfamily. SerB family.</text>
</comment>